<reference evidence="2" key="1">
    <citation type="submission" date="2024-06" db="EMBL/GenBank/DDBJ databases">
        <title>Multi-omics analyses provide insights into the biosynthesis of the anticancer antibiotic pleurotin in Hohenbuehelia grisea.</title>
        <authorList>
            <person name="Weaver J.A."/>
            <person name="Alberti F."/>
        </authorList>
    </citation>
    <scope>NUCLEOTIDE SEQUENCE [LARGE SCALE GENOMIC DNA]</scope>
    <source>
        <strain evidence="2">T-177</strain>
    </source>
</reference>
<proteinExistence type="predicted"/>
<evidence type="ECO:0000313" key="1">
    <source>
        <dbReference type="EMBL" id="KAL0960298.1"/>
    </source>
</evidence>
<keyword evidence="2" id="KW-1185">Reference proteome</keyword>
<name>A0ABR3JYT0_9AGAR</name>
<evidence type="ECO:0000313" key="2">
    <source>
        <dbReference type="Proteomes" id="UP001556367"/>
    </source>
</evidence>
<dbReference type="Proteomes" id="UP001556367">
    <property type="component" value="Unassembled WGS sequence"/>
</dbReference>
<dbReference type="EMBL" id="JASNQZ010000002">
    <property type="protein sequence ID" value="KAL0960298.1"/>
    <property type="molecule type" value="Genomic_DNA"/>
</dbReference>
<gene>
    <name evidence="1" type="ORF">HGRIS_011925</name>
</gene>
<accession>A0ABR3JYT0</accession>
<comment type="caution">
    <text evidence="1">The sequence shown here is derived from an EMBL/GenBank/DDBJ whole genome shotgun (WGS) entry which is preliminary data.</text>
</comment>
<sequence>MPELPELTFWETIISECKGAPSTVTQDTEFALRIHPTSFFYDSSKQRYNLTVDRTLLDSYALDTHASQDDINLSSSSLKASEEKDWAYLLLPAAPGKLFCRRRGKRLVMMAGQHALVIHFTMEGCVIGMPRTDYDEITNSHVKTRGNKNDAWHRSFEIPRRLFEPNSSPTEFRTLNIYAAFVSKDWVWALTDHQRLMHIRVVSRENVWTQADLSPDSPSWDGQLFKGLNSPYDWIHERAEVEKALDRWRDSCRRSCGGPRTWGSTIIKSLADNNHRQSGSFGRHCINDTCYIGAVYPGTPESFIATNRETYTRLKTAMGAFADLIAHDDYKKKCLHHIQLDEPFCFQP</sequence>
<protein>
    <submittedName>
        <fullName evidence="1">Uncharacterized protein</fullName>
    </submittedName>
</protein>
<organism evidence="1 2">
    <name type="scientific">Hohenbuehelia grisea</name>
    <dbReference type="NCBI Taxonomy" id="104357"/>
    <lineage>
        <taxon>Eukaryota</taxon>
        <taxon>Fungi</taxon>
        <taxon>Dikarya</taxon>
        <taxon>Basidiomycota</taxon>
        <taxon>Agaricomycotina</taxon>
        <taxon>Agaricomycetes</taxon>
        <taxon>Agaricomycetidae</taxon>
        <taxon>Agaricales</taxon>
        <taxon>Pleurotineae</taxon>
        <taxon>Pleurotaceae</taxon>
        <taxon>Hohenbuehelia</taxon>
    </lineage>
</organism>